<protein>
    <recommendedName>
        <fullName evidence="3">Cupin type-2 domain-containing protein</fullName>
    </recommendedName>
</protein>
<evidence type="ECO:0000313" key="4">
    <source>
        <dbReference type="EMBL" id="SVB60925.1"/>
    </source>
</evidence>
<evidence type="ECO:0000259" key="3">
    <source>
        <dbReference type="Pfam" id="PF07883"/>
    </source>
</evidence>
<dbReference type="Gene3D" id="2.60.120.10">
    <property type="entry name" value="Jelly Rolls"/>
    <property type="match status" value="1"/>
</dbReference>
<dbReference type="AlphaFoldDB" id="A0A382FE04"/>
<dbReference type="CDD" id="cd06992">
    <property type="entry name" value="cupin_GDO-like_C"/>
    <property type="match status" value="1"/>
</dbReference>
<dbReference type="EMBL" id="UINC01049305">
    <property type="protein sequence ID" value="SVB60925.1"/>
    <property type="molecule type" value="Genomic_DNA"/>
</dbReference>
<accession>A0A382FE04</accession>
<dbReference type="CDD" id="cd02216">
    <property type="entry name" value="cupin_GDO-like_N"/>
    <property type="match status" value="1"/>
</dbReference>
<feature type="domain" description="Cupin type-2" evidence="3">
    <location>
        <begin position="258"/>
        <end position="325"/>
    </location>
</feature>
<evidence type="ECO:0000256" key="1">
    <source>
        <dbReference type="ARBA" id="ARBA00022964"/>
    </source>
</evidence>
<gene>
    <name evidence="4" type="ORF">METZ01_LOCUS213779</name>
</gene>
<dbReference type="InterPro" id="IPR011051">
    <property type="entry name" value="RmlC_Cupin_sf"/>
</dbReference>
<dbReference type="GO" id="GO:0051213">
    <property type="term" value="F:dioxygenase activity"/>
    <property type="evidence" value="ECO:0007669"/>
    <property type="project" value="UniProtKB-KW"/>
</dbReference>
<reference evidence="4" key="1">
    <citation type="submission" date="2018-05" db="EMBL/GenBank/DDBJ databases">
        <authorList>
            <person name="Lanie J.A."/>
            <person name="Ng W.-L."/>
            <person name="Kazmierczak K.M."/>
            <person name="Andrzejewski T.M."/>
            <person name="Davidsen T.M."/>
            <person name="Wayne K.J."/>
            <person name="Tettelin H."/>
            <person name="Glass J.I."/>
            <person name="Rusch D."/>
            <person name="Podicherti R."/>
            <person name="Tsui H.-C.T."/>
            <person name="Winkler M.E."/>
        </authorList>
    </citation>
    <scope>NUCLEOTIDE SEQUENCE</scope>
</reference>
<dbReference type="SUPFAM" id="SSF51182">
    <property type="entry name" value="RmlC-like cupins"/>
    <property type="match status" value="1"/>
</dbReference>
<organism evidence="4">
    <name type="scientific">marine metagenome</name>
    <dbReference type="NCBI Taxonomy" id="408172"/>
    <lineage>
        <taxon>unclassified sequences</taxon>
        <taxon>metagenomes</taxon>
        <taxon>ecological metagenomes</taxon>
    </lineage>
</organism>
<dbReference type="InterPro" id="IPR047183">
    <property type="entry name" value="GDO-like"/>
</dbReference>
<dbReference type="PANTHER" id="PTHR41517:SF1">
    <property type="entry name" value="CUPIN"/>
    <property type="match status" value="1"/>
</dbReference>
<dbReference type="Pfam" id="PF07883">
    <property type="entry name" value="Cupin_2"/>
    <property type="match status" value="2"/>
</dbReference>
<proteinExistence type="predicted"/>
<dbReference type="InterPro" id="IPR014710">
    <property type="entry name" value="RmlC-like_jellyroll"/>
</dbReference>
<keyword evidence="2" id="KW-0560">Oxidoreductase</keyword>
<dbReference type="PANTHER" id="PTHR41517">
    <property type="entry name" value="1,2-DIOXYGENASE PROTEIN-RELATED"/>
    <property type="match status" value="1"/>
</dbReference>
<keyword evidence="1" id="KW-0223">Dioxygenase</keyword>
<feature type="domain" description="Cupin type-2" evidence="3">
    <location>
        <begin position="90"/>
        <end position="157"/>
    </location>
</feature>
<name>A0A382FE04_9ZZZZ</name>
<dbReference type="InterPro" id="IPR013096">
    <property type="entry name" value="Cupin_2"/>
</dbReference>
<sequence>MAVQDKLGAEELKQYYNSSDEIRLSPGWVGREHGKAPELEPFMWRWSDVEPLVLKSGEIVTPDRDVERRTMRLATPGLDRGTTHTMIAALQLLLPGETAPSHRHTPTAIRWILKGEGAYTTVEGDKCWMEPGDLILTPSWTWHDHTNEGNGPMIWLDGLDVPFVGFLKANFYEAFPEDTQPVVGTGESLKKFASGTLRPTWEQPNLPYSPLFHYKWDKTYEALNNLSELGSDPFDDVAMEYSDPSTGGPVLRSMTCWVQMIRPGVRTKAHRHTSSKVYQVFKGEGYSVIDGQRFDWAEGDFLVIPSWAWHEHAAAEGKEAILFSIQDTPIMKSMALYREEPYVENGGNQPVTSRFQVGSPA</sequence>
<evidence type="ECO:0000256" key="2">
    <source>
        <dbReference type="ARBA" id="ARBA00023002"/>
    </source>
</evidence>